<comment type="caution">
    <text evidence="2">The sequence shown here is derived from an EMBL/GenBank/DDBJ whole genome shotgun (WGS) entry which is preliminary data.</text>
</comment>
<organism evidence="2 3">
    <name type="scientific">Sediminibacterium roseum</name>
    <dbReference type="NCBI Taxonomy" id="1978412"/>
    <lineage>
        <taxon>Bacteria</taxon>
        <taxon>Pseudomonadati</taxon>
        <taxon>Bacteroidota</taxon>
        <taxon>Chitinophagia</taxon>
        <taxon>Chitinophagales</taxon>
        <taxon>Chitinophagaceae</taxon>
        <taxon>Sediminibacterium</taxon>
    </lineage>
</organism>
<dbReference type="Proteomes" id="UP000753802">
    <property type="component" value="Unassembled WGS sequence"/>
</dbReference>
<protein>
    <submittedName>
        <fullName evidence="2">Relaxase/mobilization nuclease domain-containing protein</fullName>
    </submittedName>
</protein>
<accession>A0ABW9ZXV0</accession>
<keyword evidence="3" id="KW-1185">Reference proteome</keyword>
<dbReference type="RefSeq" id="WP_161820267.1">
    <property type="nucleotide sequence ID" value="NZ_JAACJS010000015.1"/>
</dbReference>
<reference evidence="2 3" key="1">
    <citation type="submission" date="2020-01" db="EMBL/GenBank/DDBJ databases">
        <title>Genome analysis.</title>
        <authorList>
            <person name="Wu S."/>
            <person name="Wang G."/>
        </authorList>
    </citation>
    <scope>NUCLEOTIDE SEQUENCE [LARGE SCALE GENOMIC DNA]</scope>
    <source>
        <strain evidence="2 3">SYL130</strain>
    </source>
</reference>
<sequence>MISKVIKPGKSFAGACRYLCSNRERAEVIFSEGVRDYDHVLMAEDLESQRQLNPGLKSPVQHIILSWCAGEDIQNEKMSEIALEYLKRIQVSNTQFVVVRHNDRNNPHAHILFNRVDNEGRTIKDNFLGLRGKKIAQQLTQEYGLVPAIKKDLERTQMERMNDFDATRYEIFQAITELLPKCRSMDELAVLLKVEKIGLVYKFKGQTNEVQGISFTKGKFKYKGSEIDRSFSYGMLSKKLEQSKAKKQILNMSHSGTKIDLKAWAVARAMDMARELLKPEEEYNQLPSEFLKKKRKRHRL</sequence>
<evidence type="ECO:0000313" key="2">
    <source>
        <dbReference type="EMBL" id="NCI52007.1"/>
    </source>
</evidence>
<feature type="domain" description="MobA/VirD2-like nuclease" evidence="1">
    <location>
        <begin position="18"/>
        <end position="145"/>
    </location>
</feature>
<dbReference type="EMBL" id="JAACJS010000015">
    <property type="protein sequence ID" value="NCI52007.1"/>
    <property type="molecule type" value="Genomic_DNA"/>
</dbReference>
<dbReference type="Pfam" id="PF03432">
    <property type="entry name" value="Relaxase"/>
    <property type="match status" value="1"/>
</dbReference>
<evidence type="ECO:0000313" key="3">
    <source>
        <dbReference type="Proteomes" id="UP000753802"/>
    </source>
</evidence>
<name>A0ABW9ZXV0_9BACT</name>
<evidence type="ECO:0000259" key="1">
    <source>
        <dbReference type="Pfam" id="PF03432"/>
    </source>
</evidence>
<dbReference type="InterPro" id="IPR005094">
    <property type="entry name" value="Endonuclease_MobA/VirD2"/>
</dbReference>
<proteinExistence type="predicted"/>
<gene>
    <name evidence="2" type="ORF">GWC95_18935</name>
</gene>